<feature type="chain" id="PRO_5044022637" evidence="2">
    <location>
        <begin position="18"/>
        <end position="95"/>
    </location>
</feature>
<dbReference type="EMBL" id="BPLQ01014014">
    <property type="protein sequence ID" value="GIY76503.1"/>
    <property type="molecule type" value="Genomic_DNA"/>
</dbReference>
<comment type="caution">
    <text evidence="3">The sequence shown here is derived from an EMBL/GenBank/DDBJ whole genome shotgun (WGS) entry which is preliminary data.</text>
</comment>
<evidence type="ECO:0000313" key="4">
    <source>
        <dbReference type="Proteomes" id="UP001054837"/>
    </source>
</evidence>
<name>A0AAV4W4G2_9ARAC</name>
<dbReference type="InterPro" id="IPR053741">
    <property type="entry name" value="Ser_Fungal_Prot_Inhib_sf"/>
</dbReference>
<feature type="compositionally biased region" description="Basic and acidic residues" evidence="1">
    <location>
        <begin position="77"/>
        <end position="95"/>
    </location>
</feature>
<keyword evidence="2" id="KW-0732">Signal</keyword>
<feature type="signal peptide" evidence="2">
    <location>
        <begin position="1"/>
        <end position="17"/>
    </location>
</feature>
<evidence type="ECO:0000256" key="1">
    <source>
        <dbReference type="SAM" id="MobiDB-lite"/>
    </source>
</evidence>
<feature type="region of interest" description="Disordered" evidence="1">
    <location>
        <begin position="67"/>
        <end position="95"/>
    </location>
</feature>
<evidence type="ECO:0000313" key="3">
    <source>
        <dbReference type="EMBL" id="GIY76503.1"/>
    </source>
</evidence>
<sequence length="95" mass="10158">MYKIIFLLLVGVTVANAFACTKNYCDSVTCTTPDCKEGQTLEQHASACGCCAECITYLGKGDKCPPPVSGGPPPTTKCEDGLSCQRDENRDLRCT</sequence>
<gene>
    <name evidence="3" type="primary">AVEN_236391_1</name>
    <name evidence="3" type="ORF">CDAR_48051</name>
</gene>
<keyword evidence="4" id="KW-1185">Reference proteome</keyword>
<dbReference type="Proteomes" id="UP001054837">
    <property type="component" value="Unassembled WGS sequence"/>
</dbReference>
<dbReference type="Gene3D" id="2.10.80.20">
    <property type="match status" value="1"/>
</dbReference>
<organism evidence="3 4">
    <name type="scientific">Caerostris darwini</name>
    <dbReference type="NCBI Taxonomy" id="1538125"/>
    <lineage>
        <taxon>Eukaryota</taxon>
        <taxon>Metazoa</taxon>
        <taxon>Ecdysozoa</taxon>
        <taxon>Arthropoda</taxon>
        <taxon>Chelicerata</taxon>
        <taxon>Arachnida</taxon>
        <taxon>Araneae</taxon>
        <taxon>Araneomorphae</taxon>
        <taxon>Entelegynae</taxon>
        <taxon>Araneoidea</taxon>
        <taxon>Araneidae</taxon>
        <taxon>Caerostris</taxon>
    </lineage>
</organism>
<reference evidence="3 4" key="1">
    <citation type="submission" date="2021-06" db="EMBL/GenBank/DDBJ databases">
        <title>Caerostris darwini draft genome.</title>
        <authorList>
            <person name="Kono N."/>
            <person name="Arakawa K."/>
        </authorList>
    </citation>
    <scope>NUCLEOTIDE SEQUENCE [LARGE SCALE GENOMIC DNA]</scope>
</reference>
<proteinExistence type="predicted"/>
<evidence type="ECO:0000256" key="2">
    <source>
        <dbReference type="SAM" id="SignalP"/>
    </source>
</evidence>
<protein>
    <submittedName>
        <fullName evidence="3">Uncharacterized protein</fullName>
    </submittedName>
</protein>
<accession>A0AAV4W4G2</accession>
<dbReference type="AlphaFoldDB" id="A0AAV4W4G2"/>